<proteinExistence type="predicted"/>
<dbReference type="InterPro" id="IPR013011">
    <property type="entry name" value="PTS_EIIB_2"/>
</dbReference>
<protein>
    <submittedName>
        <fullName evidence="3">PTS sugar transporter subunit IIB</fullName>
    </submittedName>
</protein>
<comment type="caution">
    <text evidence="3">The sequence shown here is derived from an EMBL/GenBank/DDBJ whole genome shotgun (WGS) entry which is preliminary data.</text>
</comment>
<feature type="domain" description="PTS EIIB type-2" evidence="2">
    <location>
        <begin position="2"/>
        <end position="93"/>
    </location>
</feature>
<organism evidence="3 4">
    <name type="scientific">Enorma phocaeensis</name>
    <dbReference type="NCBI Taxonomy" id="1871019"/>
    <lineage>
        <taxon>Bacteria</taxon>
        <taxon>Bacillati</taxon>
        <taxon>Actinomycetota</taxon>
        <taxon>Coriobacteriia</taxon>
        <taxon>Coriobacteriales</taxon>
        <taxon>Coriobacteriaceae</taxon>
        <taxon>Enorma</taxon>
    </lineage>
</organism>
<keyword evidence="3" id="KW-0762">Sugar transport</keyword>
<dbReference type="Pfam" id="PF02302">
    <property type="entry name" value="PTS_IIB"/>
    <property type="match status" value="1"/>
</dbReference>
<dbReference type="InterPro" id="IPR036095">
    <property type="entry name" value="PTS_EIIB-like_sf"/>
</dbReference>
<evidence type="ECO:0000259" key="2">
    <source>
        <dbReference type="PROSITE" id="PS51099"/>
    </source>
</evidence>
<dbReference type="CDD" id="cd05566">
    <property type="entry name" value="PTS_IIB_galactitol"/>
    <property type="match status" value="1"/>
</dbReference>
<reference evidence="3" key="2">
    <citation type="submission" date="2021-09" db="EMBL/GenBank/DDBJ databases">
        <authorList>
            <person name="Gilroy R."/>
        </authorList>
    </citation>
    <scope>NUCLEOTIDE SEQUENCE</scope>
    <source>
        <strain evidence="3">ChiHjej13B12-9602</strain>
    </source>
</reference>
<name>A0A921IWE9_9ACTN</name>
<dbReference type="Proteomes" id="UP000753256">
    <property type="component" value="Unassembled WGS sequence"/>
</dbReference>
<dbReference type="EMBL" id="DYUZ01000022">
    <property type="protein sequence ID" value="HJG37282.1"/>
    <property type="molecule type" value="Genomic_DNA"/>
</dbReference>
<dbReference type="PROSITE" id="PS51099">
    <property type="entry name" value="PTS_EIIB_TYPE_2"/>
    <property type="match status" value="1"/>
</dbReference>
<dbReference type="RefSeq" id="WP_144744382.1">
    <property type="nucleotide sequence ID" value="NZ_DYUZ01000022.1"/>
</dbReference>
<reference evidence="3" key="1">
    <citation type="journal article" date="2021" name="PeerJ">
        <title>Extensive microbial diversity within the chicken gut microbiome revealed by metagenomics and culture.</title>
        <authorList>
            <person name="Gilroy R."/>
            <person name="Ravi A."/>
            <person name="Getino M."/>
            <person name="Pursley I."/>
            <person name="Horton D.L."/>
            <person name="Alikhan N.F."/>
            <person name="Baker D."/>
            <person name="Gharbi K."/>
            <person name="Hall N."/>
            <person name="Watson M."/>
            <person name="Adriaenssens E.M."/>
            <person name="Foster-Nyarko E."/>
            <person name="Jarju S."/>
            <person name="Secka A."/>
            <person name="Antonio M."/>
            <person name="Oren A."/>
            <person name="Chaudhuri R.R."/>
            <person name="La Ragione R."/>
            <person name="Hildebrand F."/>
            <person name="Pallen M.J."/>
        </authorList>
    </citation>
    <scope>NUCLEOTIDE SEQUENCE</scope>
    <source>
        <strain evidence="3">ChiHjej13B12-9602</strain>
    </source>
</reference>
<dbReference type="AlphaFoldDB" id="A0A921IWE9"/>
<dbReference type="InterPro" id="IPR003501">
    <property type="entry name" value="PTS_EIIB_2/3"/>
</dbReference>
<dbReference type="Gene3D" id="3.40.50.2300">
    <property type="match status" value="1"/>
</dbReference>
<dbReference type="GO" id="GO:0009401">
    <property type="term" value="P:phosphoenolpyruvate-dependent sugar phosphotransferase system"/>
    <property type="evidence" value="ECO:0007669"/>
    <property type="project" value="InterPro"/>
</dbReference>
<dbReference type="SUPFAM" id="SSF52794">
    <property type="entry name" value="PTS system IIB component-like"/>
    <property type="match status" value="1"/>
</dbReference>
<keyword evidence="3" id="KW-0813">Transport</keyword>
<dbReference type="GO" id="GO:0008982">
    <property type="term" value="F:protein-N(PI)-phosphohistidine-sugar phosphotransferase activity"/>
    <property type="evidence" value="ECO:0007669"/>
    <property type="project" value="InterPro"/>
</dbReference>
<accession>A0A921IWE9</accession>
<evidence type="ECO:0000313" key="4">
    <source>
        <dbReference type="Proteomes" id="UP000753256"/>
    </source>
</evidence>
<sequence length="93" mass="10182">MKRVLFACGNGIVTSTMVAHKVADYLEENGVEIKYDQCKVQEVAAIAGDYDLVVTSGQFNENEIKTPVIMAINLLTGIGEDETLEEILEACKE</sequence>
<gene>
    <name evidence="3" type="ORF">K8V70_05415</name>
</gene>
<evidence type="ECO:0000313" key="3">
    <source>
        <dbReference type="EMBL" id="HJG37282.1"/>
    </source>
</evidence>
<evidence type="ECO:0000256" key="1">
    <source>
        <dbReference type="ARBA" id="ARBA00022679"/>
    </source>
</evidence>
<keyword evidence="1" id="KW-0808">Transferase</keyword>